<evidence type="ECO:0008006" key="3">
    <source>
        <dbReference type="Google" id="ProtNLM"/>
    </source>
</evidence>
<dbReference type="CDD" id="cd00085">
    <property type="entry name" value="HNHc"/>
    <property type="match status" value="1"/>
</dbReference>
<gene>
    <name evidence="1" type="ORF">BA195_06695</name>
</gene>
<dbReference type="InterPro" id="IPR003615">
    <property type="entry name" value="HNH_nuc"/>
</dbReference>
<evidence type="ECO:0000313" key="2">
    <source>
        <dbReference type="Proteomes" id="UP000093186"/>
    </source>
</evidence>
<evidence type="ECO:0000313" key="1">
    <source>
        <dbReference type="EMBL" id="OCK44359.1"/>
    </source>
</evidence>
<accession>A0A1B9Y3N6</accession>
<name>A0A1B9Y3N6_9FLAO</name>
<keyword evidence="2" id="KW-1185">Reference proteome</keyword>
<comment type="caution">
    <text evidence="1">The sequence shown here is derived from an EMBL/GenBank/DDBJ whole genome shotgun (WGS) entry which is preliminary data.</text>
</comment>
<dbReference type="OrthoDB" id="962665at2"/>
<dbReference type="Proteomes" id="UP000093186">
    <property type="component" value="Unassembled WGS sequence"/>
</dbReference>
<proteinExistence type="predicted"/>
<dbReference type="EMBL" id="MAKX01000001">
    <property type="protein sequence ID" value="OCK44359.1"/>
    <property type="molecule type" value="Genomic_DNA"/>
</dbReference>
<dbReference type="STRING" id="447689.BA195_06695"/>
<organism evidence="1 2">
    <name type="scientific">Tenacibaculum soleae</name>
    <dbReference type="NCBI Taxonomy" id="447689"/>
    <lineage>
        <taxon>Bacteria</taxon>
        <taxon>Pseudomonadati</taxon>
        <taxon>Bacteroidota</taxon>
        <taxon>Flavobacteriia</taxon>
        <taxon>Flavobacteriales</taxon>
        <taxon>Flavobacteriaceae</taxon>
        <taxon>Tenacibaculum</taxon>
    </lineage>
</organism>
<protein>
    <recommendedName>
        <fullName evidence="3">HNH endonuclease</fullName>
    </recommendedName>
</protein>
<sequence>MPNVPIVKKKPWSTDRVQHRRVKDMRWFYNSRKWRKFSKDYKQRNPLCVFCEQEGIVKQSAVTDHIDVYEVAPHGFDLDNLQDKYMQPLCKKHHNSKSGREAHGK</sequence>
<reference evidence="1 2" key="1">
    <citation type="submission" date="2016-06" db="EMBL/GenBank/DDBJ databases">
        <title>Draft Genome Sequence of Tenacibaculum soleae UCD-KL19.</title>
        <authorList>
            <person name="Eisen J.A."/>
            <person name="Coil D.A."/>
            <person name="Lujan K.M."/>
        </authorList>
    </citation>
    <scope>NUCLEOTIDE SEQUENCE [LARGE SCALE GENOMIC DNA]</scope>
    <source>
        <strain evidence="1 2">UCD-KL19</strain>
    </source>
</reference>
<dbReference type="AlphaFoldDB" id="A0A1B9Y3N6"/>
<dbReference type="RefSeq" id="WP_068703653.1">
    <property type="nucleotide sequence ID" value="NZ_MAKX01000001.1"/>
</dbReference>